<gene>
    <name evidence="3" type="ORF">BWQ96_00837</name>
</gene>
<dbReference type="Pfam" id="PF14770">
    <property type="entry name" value="TMEM18"/>
    <property type="match status" value="1"/>
</dbReference>
<feature type="region of interest" description="Disordered" evidence="1">
    <location>
        <begin position="147"/>
        <end position="174"/>
    </location>
</feature>
<organism evidence="3 4">
    <name type="scientific">Gracilariopsis chorda</name>
    <dbReference type="NCBI Taxonomy" id="448386"/>
    <lineage>
        <taxon>Eukaryota</taxon>
        <taxon>Rhodophyta</taxon>
        <taxon>Florideophyceae</taxon>
        <taxon>Rhodymeniophycidae</taxon>
        <taxon>Gracilariales</taxon>
        <taxon>Gracilariaceae</taxon>
        <taxon>Gracilariopsis</taxon>
    </lineage>
</organism>
<protein>
    <submittedName>
        <fullName evidence="3">Transmembrane protein 18</fullName>
    </submittedName>
</protein>
<evidence type="ECO:0000313" key="3">
    <source>
        <dbReference type="EMBL" id="PXF49263.1"/>
    </source>
</evidence>
<dbReference type="EMBL" id="NBIV01000006">
    <property type="protein sequence ID" value="PXF49263.1"/>
    <property type="molecule type" value="Genomic_DNA"/>
</dbReference>
<name>A0A2V3J4M8_9FLOR</name>
<dbReference type="AlphaFoldDB" id="A0A2V3J4M8"/>
<keyword evidence="4" id="KW-1185">Reference proteome</keyword>
<dbReference type="InterPro" id="IPR026721">
    <property type="entry name" value="TMEM18"/>
</dbReference>
<reference evidence="3 4" key="1">
    <citation type="journal article" date="2018" name="Mol. Biol. Evol.">
        <title>Analysis of the draft genome of the red seaweed Gracilariopsis chorda provides insights into genome size evolution in Rhodophyta.</title>
        <authorList>
            <person name="Lee J."/>
            <person name="Yang E.C."/>
            <person name="Graf L."/>
            <person name="Yang J.H."/>
            <person name="Qiu H."/>
            <person name="Zel Zion U."/>
            <person name="Chan C.X."/>
            <person name="Stephens T.G."/>
            <person name="Weber A.P.M."/>
            <person name="Boo G.H."/>
            <person name="Boo S.M."/>
            <person name="Kim K.M."/>
            <person name="Shin Y."/>
            <person name="Jung M."/>
            <person name="Lee S.J."/>
            <person name="Yim H.S."/>
            <person name="Lee J.H."/>
            <person name="Bhattacharya D."/>
            <person name="Yoon H.S."/>
        </authorList>
    </citation>
    <scope>NUCLEOTIDE SEQUENCE [LARGE SCALE GENOMIC DNA]</scope>
    <source>
        <strain evidence="3 4">SKKU-2015</strain>
        <tissue evidence="3">Whole body</tissue>
    </source>
</reference>
<sequence length="174" mass="19861">MNDVGPLELVYSVVGNVLDSVQQAAHMHSISDFIGSVRWEEPFIRGIIGLQFILFMVAYVTRRNDIVQFIILSCLTLIALAAERLNDYGRANWRHFASQNYFDRAGLFMLAFVCGPFIILANFIMIGMFLRLVKLYAKRKRREAMMQRQNQNSDASVQPNVTTFSGATEDKKND</sequence>
<comment type="caution">
    <text evidence="3">The sequence shown here is derived from an EMBL/GenBank/DDBJ whole genome shotgun (WGS) entry which is preliminary data.</text>
</comment>
<proteinExistence type="predicted"/>
<accession>A0A2V3J4M8</accession>
<keyword evidence="2" id="KW-1133">Transmembrane helix</keyword>
<feature type="transmembrane region" description="Helical" evidence="2">
    <location>
        <begin position="43"/>
        <end position="60"/>
    </location>
</feature>
<keyword evidence="2" id="KW-0472">Membrane</keyword>
<evidence type="ECO:0000256" key="2">
    <source>
        <dbReference type="SAM" id="Phobius"/>
    </source>
</evidence>
<feature type="transmembrane region" description="Helical" evidence="2">
    <location>
        <begin position="105"/>
        <end position="133"/>
    </location>
</feature>
<evidence type="ECO:0000313" key="4">
    <source>
        <dbReference type="Proteomes" id="UP000247409"/>
    </source>
</evidence>
<evidence type="ECO:0000256" key="1">
    <source>
        <dbReference type="SAM" id="MobiDB-lite"/>
    </source>
</evidence>
<feature type="transmembrane region" description="Helical" evidence="2">
    <location>
        <begin position="67"/>
        <end position="85"/>
    </location>
</feature>
<keyword evidence="2 3" id="KW-0812">Transmembrane</keyword>
<dbReference type="Proteomes" id="UP000247409">
    <property type="component" value="Unassembled WGS sequence"/>
</dbReference>
<feature type="compositionally biased region" description="Polar residues" evidence="1">
    <location>
        <begin position="147"/>
        <end position="166"/>
    </location>
</feature>
<dbReference type="OrthoDB" id="411535at2759"/>